<comment type="catalytic activity">
    <reaction evidence="2">
        <text>N(4)-acetylcytosine + H2O = cytosine + acetate + H(+)</text>
        <dbReference type="Rhea" id="RHEA:62940"/>
        <dbReference type="ChEBI" id="CHEBI:15377"/>
        <dbReference type="ChEBI" id="CHEBI:15378"/>
        <dbReference type="ChEBI" id="CHEBI:16040"/>
        <dbReference type="ChEBI" id="CHEBI:30089"/>
        <dbReference type="ChEBI" id="CHEBI:146134"/>
        <dbReference type="EC" id="3.5.1.135"/>
    </reaction>
</comment>
<evidence type="ECO:0000313" key="4">
    <source>
        <dbReference type="EMBL" id="QFT28032.1"/>
    </source>
</evidence>
<dbReference type="CDD" id="cd06552">
    <property type="entry name" value="ASCH_yqfb_like"/>
    <property type="match status" value="1"/>
</dbReference>
<keyword evidence="5" id="KW-1185">Reference proteome</keyword>
<feature type="active site" description="Nucleophile" evidence="2">
    <location>
        <position position="25"/>
    </location>
</feature>
<dbReference type="EC" id="3.5.1.135" evidence="2"/>
<dbReference type="SUPFAM" id="SSF88697">
    <property type="entry name" value="PUA domain-like"/>
    <property type="match status" value="1"/>
</dbReference>
<feature type="domain" description="ASCH" evidence="3">
    <location>
        <begin position="7"/>
        <end position="105"/>
    </location>
</feature>
<name>A0A5P9CQV0_9VIBR</name>
<dbReference type="SMART" id="SM01022">
    <property type="entry name" value="ASCH"/>
    <property type="match status" value="1"/>
</dbReference>
<feature type="active site" description="Proton acceptor" evidence="2">
    <location>
        <position position="22"/>
    </location>
</feature>
<comment type="catalytic activity">
    <reaction evidence="2">
        <text>N(4)-acetylcytidine + H2O = cytidine + acetate + H(+)</text>
        <dbReference type="Rhea" id="RHEA:62932"/>
        <dbReference type="ChEBI" id="CHEBI:15377"/>
        <dbReference type="ChEBI" id="CHEBI:15378"/>
        <dbReference type="ChEBI" id="CHEBI:17562"/>
        <dbReference type="ChEBI" id="CHEBI:30089"/>
        <dbReference type="ChEBI" id="CHEBI:70989"/>
        <dbReference type="EC" id="3.5.1.135"/>
    </reaction>
</comment>
<dbReference type="HAMAP" id="MF_00684">
    <property type="entry name" value="ac4C_amidohydr"/>
    <property type="match status" value="1"/>
</dbReference>
<dbReference type="Pfam" id="PF04266">
    <property type="entry name" value="ASCH"/>
    <property type="match status" value="1"/>
</dbReference>
<sequence>MKAPTKMTFFESLTPLIAAGKKTITIRDKSESDYEPNSQVEVFTLETGKKVCDIKIVSVEALQFDDINQEHAQQEYLPLPKLKQLIRDIYPDDDNLYVITFELIHSA</sequence>
<dbReference type="EMBL" id="CP045351">
    <property type="protein sequence ID" value="QFT28032.1"/>
    <property type="molecule type" value="Genomic_DNA"/>
</dbReference>
<organism evidence="4 5">
    <name type="scientific">Vibrio aquimaris</name>
    <dbReference type="NCBI Taxonomy" id="2587862"/>
    <lineage>
        <taxon>Bacteria</taxon>
        <taxon>Pseudomonadati</taxon>
        <taxon>Pseudomonadota</taxon>
        <taxon>Gammaproteobacteria</taxon>
        <taxon>Vibrionales</taxon>
        <taxon>Vibrionaceae</taxon>
        <taxon>Vibrio</taxon>
    </lineage>
</organism>
<comment type="function">
    <text evidence="2">Catalyzes the hydrolysis of N(4)-acetylcytidine (ac4C).</text>
</comment>
<dbReference type="PANTHER" id="PTHR38088">
    <property type="entry name" value="UCP029143 FAMILY PROTEIN"/>
    <property type="match status" value="1"/>
</dbReference>
<evidence type="ECO:0000313" key="5">
    <source>
        <dbReference type="Proteomes" id="UP000326936"/>
    </source>
</evidence>
<evidence type="ECO:0000256" key="2">
    <source>
        <dbReference type="HAMAP-Rule" id="MF_00684"/>
    </source>
</evidence>
<comment type="similarity">
    <text evidence="2">Belongs to the N(4)-acetylcytidine amidohydrolase family.</text>
</comment>
<feature type="active site" description="Proton donor" evidence="2">
    <location>
        <position position="75"/>
    </location>
</feature>
<accession>A0A5P9CQV0</accession>
<gene>
    <name evidence="4" type="ORF">FIV01_16710</name>
</gene>
<dbReference type="Proteomes" id="UP000326936">
    <property type="component" value="Plasmid pTHAF100_a"/>
</dbReference>
<dbReference type="InterPro" id="IPR008314">
    <property type="entry name" value="AC4CH"/>
</dbReference>
<dbReference type="AlphaFoldDB" id="A0A5P9CQV0"/>
<protein>
    <recommendedName>
        <fullName evidence="2">N(4)-acetylcytidine amidohydrolase</fullName>
        <shortName evidence="2">ac4C amidohydrolase</shortName>
        <ecNumber evidence="2">3.5.1.135</ecNumber>
    </recommendedName>
</protein>
<dbReference type="KEGG" id="vaq:FIV01_16710"/>
<dbReference type="GO" id="GO:0005829">
    <property type="term" value="C:cytosol"/>
    <property type="evidence" value="ECO:0007669"/>
    <property type="project" value="TreeGrafter"/>
</dbReference>
<evidence type="ECO:0000256" key="1">
    <source>
        <dbReference type="ARBA" id="ARBA00022801"/>
    </source>
</evidence>
<comment type="catalytic activity">
    <reaction evidence="2">
        <text>N(4)-acetyl-2'-deoxycytidine + H2O = 2'-deoxycytidine + acetate + H(+)</text>
        <dbReference type="Rhea" id="RHEA:62936"/>
        <dbReference type="ChEBI" id="CHEBI:15377"/>
        <dbReference type="ChEBI" id="CHEBI:15378"/>
        <dbReference type="ChEBI" id="CHEBI:15698"/>
        <dbReference type="ChEBI" id="CHEBI:30089"/>
        <dbReference type="ChEBI" id="CHEBI:146133"/>
        <dbReference type="EC" id="3.5.1.135"/>
    </reaction>
</comment>
<evidence type="ECO:0000259" key="3">
    <source>
        <dbReference type="SMART" id="SM01022"/>
    </source>
</evidence>
<dbReference type="Gene3D" id="2.30.130.30">
    <property type="entry name" value="Hypothetical protein"/>
    <property type="match status" value="1"/>
</dbReference>
<dbReference type="NCBIfam" id="NF003443">
    <property type="entry name" value="PRK04980.1"/>
    <property type="match status" value="1"/>
</dbReference>
<dbReference type="GO" id="GO:0016813">
    <property type="term" value="F:hydrolase activity, acting on carbon-nitrogen (but not peptide) bonds, in linear amidines"/>
    <property type="evidence" value="ECO:0007669"/>
    <property type="project" value="UniProtKB-UniRule"/>
</dbReference>
<dbReference type="InterPro" id="IPR007374">
    <property type="entry name" value="ASCH_domain"/>
</dbReference>
<dbReference type="InterPro" id="IPR015947">
    <property type="entry name" value="PUA-like_sf"/>
</dbReference>
<geneLocation type="plasmid" evidence="5">
    <name>pthaf100_a</name>
</geneLocation>
<proteinExistence type="inferred from homology"/>
<keyword evidence="4" id="KW-0614">Plasmid</keyword>
<dbReference type="PANTHER" id="PTHR38088:SF2">
    <property type="entry name" value="UCP029143 FAMILY PROTEIN"/>
    <property type="match status" value="1"/>
</dbReference>
<dbReference type="PIRSF" id="PIRSF029143">
    <property type="entry name" value="UCP029143"/>
    <property type="match status" value="1"/>
</dbReference>
<reference evidence="4 5" key="1">
    <citation type="submission" date="2019-10" db="EMBL/GenBank/DDBJ databases">
        <title>Complete genome sequence of Vibrio sp. strain THAF100, isolated from non-filtered water from the water column of tank 6 of a marine aquarium containing stony-coral fragments. Water maintained at 26 degree C.</title>
        <authorList>
            <person name="Ruckert C."/>
            <person name="Franco A."/>
            <person name="Kalinowski J."/>
            <person name="Glaeser S."/>
        </authorList>
    </citation>
    <scope>NUCLEOTIDE SEQUENCE [LARGE SCALE GENOMIC DNA]</scope>
    <source>
        <strain evidence="4 5">THAF100</strain>
        <plasmid evidence="5">pthaf100_a</plasmid>
    </source>
</reference>
<keyword evidence="1 2" id="KW-0378">Hydrolase</keyword>